<dbReference type="RefSeq" id="WP_120976839.1">
    <property type="nucleotide sequence ID" value="NZ_RBZM01000005.1"/>
</dbReference>
<keyword evidence="4" id="KW-1185">Reference proteome</keyword>
<dbReference type="SUPFAM" id="SSF53850">
    <property type="entry name" value="Periplasmic binding protein-like II"/>
    <property type="match status" value="1"/>
</dbReference>
<dbReference type="PROSITE" id="PS51257">
    <property type="entry name" value="PROKAR_LIPOPROTEIN"/>
    <property type="match status" value="1"/>
</dbReference>
<dbReference type="PANTHER" id="PTHR43649:SF12">
    <property type="entry name" value="DIACETYLCHITOBIOSE BINDING PROTEIN DASA"/>
    <property type="match status" value="1"/>
</dbReference>
<dbReference type="InterPro" id="IPR050490">
    <property type="entry name" value="Bact_solute-bd_prot1"/>
</dbReference>
<feature type="chain" id="PRO_5019786990" evidence="2">
    <location>
        <begin position="22"/>
        <end position="457"/>
    </location>
</feature>
<keyword evidence="2" id="KW-0732">Signal</keyword>
<evidence type="ECO:0000256" key="1">
    <source>
        <dbReference type="SAM" id="MobiDB-lite"/>
    </source>
</evidence>
<evidence type="ECO:0000313" key="4">
    <source>
        <dbReference type="Proteomes" id="UP000282076"/>
    </source>
</evidence>
<dbReference type="AlphaFoldDB" id="A0A494Y243"/>
<name>A0A494Y243_9BACL</name>
<feature type="region of interest" description="Disordered" evidence="1">
    <location>
        <begin position="27"/>
        <end position="50"/>
    </location>
</feature>
<evidence type="ECO:0000313" key="3">
    <source>
        <dbReference type="EMBL" id="RKP53926.1"/>
    </source>
</evidence>
<dbReference type="EMBL" id="RBZM01000005">
    <property type="protein sequence ID" value="RKP53926.1"/>
    <property type="molecule type" value="Genomic_DNA"/>
</dbReference>
<gene>
    <name evidence="3" type="ORF">D7Z26_11060</name>
</gene>
<sequence length="457" mass="50656">MKRKWLSIVSTAVIATSVLSACGNNNNGGNNASNSPSPSESASQSASPSANKEPVTIKFLGWEKASVYQPAIDAFEQKYPEIHVDYTPLVENDSNESIKKIDLMYASGDTFDVFTLNSAPAFAQRASNGMLEPVDDYLAKEGVKYEDEYKAEQQKYEGKRYSLPGKFGPWFILLNKAKLDEAGLAVPTSWTWDEFRDYAKKLTKGDGPTKTYGAHFHEWKDYFLLNLYSSSQDQGIMKDDGLNLNADNPLMKSSLELRYAMEKTDKSATPYQDVITQKIPYRDQYFQQRGVMLPTGPWMVSEAGGTDKIPATFVSAFAPWPTNNKGDEIYSYGGADPLVISSKSKHKEESYKFLRYLSTEGMSLTKQLSAWKKADLASEVDQIVSATKSPDMIDKASLINTLSVTKLPVPPITVSYAGDLEKAYIAEADKYMLGVSDIDSTIASIKTNLQKIIDANK</sequence>
<comment type="caution">
    <text evidence="3">The sequence shown here is derived from an EMBL/GenBank/DDBJ whole genome shotgun (WGS) entry which is preliminary data.</text>
</comment>
<dbReference type="PANTHER" id="PTHR43649">
    <property type="entry name" value="ARABINOSE-BINDING PROTEIN-RELATED"/>
    <property type="match status" value="1"/>
</dbReference>
<dbReference type="OrthoDB" id="2643984at2"/>
<dbReference type="InterPro" id="IPR006059">
    <property type="entry name" value="SBP"/>
</dbReference>
<feature type="signal peptide" evidence="2">
    <location>
        <begin position="1"/>
        <end position="21"/>
    </location>
</feature>
<proteinExistence type="predicted"/>
<accession>A0A494Y243</accession>
<dbReference type="Proteomes" id="UP000282076">
    <property type="component" value="Unassembled WGS sequence"/>
</dbReference>
<protein>
    <submittedName>
        <fullName evidence="3">Extracellular solute-binding protein</fullName>
    </submittedName>
</protein>
<reference evidence="3 4" key="1">
    <citation type="submission" date="2018-10" db="EMBL/GenBank/DDBJ databases">
        <title>Cohnella sp. M2MS4P-1, whole genome shotgun sequence.</title>
        <authorList>
            <person name="Tuo L."/>
        </authorList>
    </citation>
    <scope>NUCLEOTIDE SEQUENCE [LARGE SCALE GENOMIC DNA]</scope>
    <source>
        <strain evidence="3 4">M2MS4P-1</strain>
    </source>
</reference>
<dbReference type="Gene3D" id="3.40.190.10">
    <property type="entry name" value="Periplasmic binding protein-like II"/>
    <property type="match status" value="1"/>
</dbReference>
<evidence type="ECO:0000256" key="2">
    <source>
        <dbReference type="SAM" id="SignalP"/>
    </source>
</evidence>
<organism evidence="3 4">
    <name type="scientific">Cohnella endophytica</name>
    <dbReference type="NCBI Taxonomy" id="2419778"/>
    <lineage>
        <taxon>Bacteria</taxon>
        <taxon>Bacillati</taxon>
        <taxon>Bacillota</taxon>
        <taxon>Bacilli</taxon>
        <taxon>Bacillales</taxon>
        <taxon>Paenibacillaceae</taxon>
        <taxon>Cohnella</taxon>
    </lineage>
</organism>
<dbReference type="Pfam" id="PF01547">
    <property type="entry name" value="SBP_bac_1"/>
    <property type="match status" value="1"/>
</dbReference>